<sequence length="64" mass="7850">MQTSEAQRRANAKYQKYNVKTHTLAFYPKDKELYEWLCAQSNRSAYLRELVRQDMQRHKQKEQL</sequence>
<evidence type="ECO:0000313" key="2">
    <source>
        <dbReference type="Proteomes" id="UP000070675"/>
    </source>
</evidence>
<proteinExistence type="predicted"/>
<comment type="caution">
    <text evidence="1">The sequence shown here is derived from an EMBL/GenBank/DDBJ whole genome shotgun (WGS) entry which is preliminary data.</text>
</comment>
<dbReference type="PATRIC" id="fig|1393034.3.peg.1141"/>
<name>A0A133XRS0_9ACTN</name>
<organism evidence="1 2">
    <name type="scientific">Atopobium deltae</name>
    <dbReference type="NCBI Taxonomy" id="1393034"/>
    <lineage>
        <taxon>Bacteria</taxon>
        <taxon>Bacillati</taxon>
        <taxon>Actinomycetota</taxon>
        <taxon>Coriobacteriia</taxon>
        <taxon>Coriobacteriales</taxon>
        <taxon>Atopobiaceae</taxon>
        <taxon>Atopobium</taxon>
    </lineage>
</organism>
<accession>A0A133XRS0</accession>
<protein>
    <submittedName>
        <fullName evidence="1">Uncharacterized protein</fullName>
    </submittedName>
</protein>
<reference evidence="2" key="1">
    <citation type="submission" date="2016-01" db="EMBL/GenBank/DDBJ databases">
        <authorList>
            <person name="Mitreva M."/>
            <person name="Pepin K.H."/>
            <person name="Mihindukulasuriya K.A."/>
            <person name="Fulton R."/>
            <person name="Fronick C."/>
            <person name="O'Laughlin M."/>
            <person name="Miner T."/>
            <person name="Herter B."/>
            <person name="Rosa B.A."/>
            <person name="Cordes M."/>
            <person name="Tomlinson C."/>
            <person name="Wollam A."/>
            <person name="Palsikar V.B."/>
            <person name="Mardis E.R."/>
            <person name="Wilson R.K."/>
        </authorList>
    </citation>
    <scope>NUCLEOTIDE SEQUENCE [LARGE SCALE GENOMIC DNA]</scope>
    <source>
        <strain evidence="2">DNF00019</strain>
    </source>
</reference>
<evidence type="ECO:0000313" key="1">
    <source>
        <dbReference type="EMBL" id="KXB33631.1"/>
    </source>
</evidence>
<dbReference type="AlphaFoldDB" id="A0A133XRS0"/>
<keyword evidence="2" id="KW-1185">Reference proteome</keyword>
<gene>
    <name evidence="1" type="ORF">HMPREF3192_01170</name>
</gene>
<dbReference type="Proteomes" id="UP000070675">
    <property type="component" value="Unassembled WGS sequence"/>
</dbReference>
<dbReference type="EMBL" id="LSCR01000031">
    <property type="protein sequence ID" value="KXB33631.1"/>
    <property type="molecule type" value="Genomic_DNA"/>
</dbReference>